<dbReference type="RefSeq" id="WP_009125057.1">
    <property type="nucleotide sequence ID" value="NZ_GL882629.1"/>
</dbReference>
<dbReference type="GeneID" id="86049398"/>
<proteinExistence type="predicted"/>
<keyword evidence="1" id="KW-1133">Transmembrane helix</keyword>
<organism evidence="2 3">
    <name type="scientific">Bacteroides fluxus YIT 12057</name>
    <dbReference type="NCBI Taxonomy" id="763034"/>
    <lineage>
        <taxon>Bacteria</taxon>
        <taxon>Pseudomonadati</taxon>
        <taxon>Bacteroidota</taxon>
        <taxon>Bacteroidia</taxon>
        <taxon>Bacteroidales</taxon>
        <taxon>Bacteroidaceae</taxon>
        <taxon>Bacteroides</taxon>
    </lineage>
</organism>
<dbReference type="Proteomes" id="UP000003416">
    <property type="component" value="Unassembled WGS sequence"/>
</dbReference>
<feature type="transmembrane region" description="Helical" evidence="1">
    <location>
        <begin position="201"/>
        <end position="226"/>
    </location>
</feature>
<dbReference type="AlphaFoldDB" id="F3PSR3"/>
<keyword evidence="3" id="KW-1185">Reference proteome</keyword>
<feature type="transmembrane region" description="Helical" evidence="1">
    <location>
        <begin position="261"/>
        <end position="287"/>
    </location>
</feature>
<evidence type="ECO:0008006" key="4">
    <source>
        <dbReference type="Google" id="ProtNLM"/>
    </source>
</evidence>
<feature type="transmembrane region" description="Helical" evidence="1">
    <location>
        <begin position="165"/>
        <end position="189"/>
    </location>
</feature>
<feature type="transmembrane region" description="Helical" evidence="1">
    <location>
        <begin position="83"/>
        <end position="108"/>
    </location>
</feature>
<reference evidence="2 3" key="1">
    <citation type="submission" date="2011-02" db="EMBL/GenBank/DDBJ databases">
        <authorList>
            <person name="Weinstock G."/>
            <person name="Sodergren E."/>
            <person name="Clifton S."/>
            <person name="Fulton L."/>
            <person name="Fulton B."/>
            <person name="Courtney L."/>
            <person name="Fronick C."/>
            <person name="Harrison M."/>
            <person name="Strong C."/>
            <person name="Farmer C."/>
            <person name="Delahaunty K."/>
            <person name="Markovic C."/>
            <person name="Hall O."/>
            <person name="Minx P."/>
            <person name="Tomlinson C."/>
            <person name="Mitreva M."/>
            <person name="Hou S."/>
            <person name="Chen J."/>
            <person name="Wollam A."/>
            <person name="Pepin K.H."/>
            <person name="Johnson M."/>
            <person name="Bhonagiri V."/>
            <person name="Zhang X."/>
            <person name="Suruliraj S."/>
            <person name="Warren W."/>
            <person name="Chinwalla A."/>
            <person name="Mardis E.R."/>
            <person name="Wilson R.K."/>
        </authorList>
    </citation>
    <scope>NUCLEOTIDE SEQUENCE [LARGE SCALE GENOMIC DNA]</scope>
    <source>
        <strain evidence="2 3">YIT 12057</strain>
    </source>
</reference>
<keyword evidence="1" id="KW-0812">Transmembrane</keyword>
<dbReference type="HOGENOM" id="CLU_801339_0_0_10"/>
<keyword evidence="1" id="KW-0472">Membrane</keyword>
<dbReference type="eggNOG" id="ENOG5033WMR">
    <property type="taxonomic scope" value="Bacteria"/>
</dbReference>
<name>F3PSR3_9BACE</name>
<dbReference type="EMBL" id="AFBN01000032">
    <property type="protein sequence ID" value="EGF57348.1"/>
    <property type="molecule type" value="Genomic_DNA"/>
</dbReference>
<protein>
    <recommendedName>
        <fullName evidence="4">Transmembrane protein</fullName>
    </recommendedName>
</protein>
<feature type="transmembrane region" description="Helical" evidence="1">
    <location>
        <begin position="40"/>
        <end position="63"/>
    </location>
</feature>
<dbReference type="STRING" id="763034.HMPREF9446_01775"/>
<evidence type="ECO:0000256" key="1">
    <source>
        <dbReference type="SAM" id="Phobius"/>
    </source>
</evidence>
<comment type="caution">
    <text evidence="2">The sequence shown here is derived from an EMBL/GenBank/DDBJ whole genome shotgun (WGS) entry which is preliminary data.</text>
</comment>
<accession>F3PSR3</accession>
<evidence type="ECO:0000313" key="2">
    <source>
        <dbReference type="EMBL" id="EGF57348.1"/>
    </source>
</evidence>
<feature type="transmembrane region" description="Helical" evidence="1">
    <location>
        <begin position="232"/>
        <end position="254"/>
    </location>
</feature>
<evidence type="ECO:0000313" key="3">
    <source>
        <dbReference type="Proteomes" id="UP000003416"/>
    </source>
</evidence>
<sequence length="311" mass="33855">MEPQKTKIALYVKRSFGEKLGASFDFIKEHWKLLLKFSTYLLLPLCLVQALSLNGLTQGILAWGDAAGGASGYNEAALPLGLMSYYGLYLLLYMVGTVLLTSLVYAMVRAYQERDRCLEGMTLGVLKPLLLRNVRKLVLVILLGILLLVFAGLALGFISKLFSSSVLLLVLCFMVLALPLALWAPVCLFEDISVADALVKSYRLGLATWGGILSMMIVMGLVAAILQGVTMLPWYIGLAIKTIFTAAESGSAAVNSAGYDFVLYLLAIVQGFGTYLAMIFTLVGLAYQYGHASEKLDNVTVESDIDNFDKL</sequence>
<feature type="transmembrane region" description="Helical" evidence="1">
    <location>
        <begin position="137"/>
        <end position="159"/>
    </location>
</feature>
<gene>
    <name evidence="2" type="ORF">HMPREF9446_01775</name>
</gene>